<protein>
    <submittedName>
        <fullName evidence="2">Uncharacterized protein</fullName>
    </submittedName>
</protein>
<keyword evidence="1" id="KW-0472">Membrane</keyword>
<dbReference type="Proteomes" id="UP000077177">
    <property type="component" value="Chromosome"/>
</dbReference>
<keyword evidence="1" id="KW-1133">Transmembrane helix</keyword>
<dbReference type="STRING" id="1492898.SY85_03190"/>
<gene>
    <name evidence="2" type="ORF">SY85_03190</name>
</gene>
<dbReference type="AlphaFoldDB" id="A0A172TS00"/>
<dbReference type="KEGG" id="fla:SY85_03190"/>
<evidence type="ECO:0000256" key="1">
    <source>
        <dbReference type="SAM" id="Phobius"/>
    </source>
</evidence>
<proteinExistence type="predicted"/>
<keyword evidence="3" id="KW-1185">Reference proteome</keyword>
<reference evidence="3" key="1">
    <citation type="submission" date="2015-01" db="EMBL/GenBank/DDBJ databases">
        <title>Flavisolibacter sp./LCS9/ whole genome sequencing.</title>
        <authorList>
            <person name="Kim M.K."/>
            <person name="Srinivasan S."/>
            <person name="Lee J.-J."/>
        </authorList>
    </citation>
    <scope>NUCLEOTIDE SEQUENCE [LARGE SCALE GENOMIC DNA]</scope>
    <source>
        <strain evidence="3">LCS9</strain>
    </source>
</reference>
<name>A0A172TS00_9BACT</name>
<evidence type="ECO:0000313" key="2">
    <source>
        <dbReference type="EMBL" id="ANE49654.1"/>
    </source>
</evidence>
<reference evidence="2 3" key="2">
    <citation type="journal article" date="2016" name="Int. J. Syst. Evol. Microbiol.">
        <title>Flavisolibacter tropicus sp. nov., isolated from tropical soil.</title>
        <authorList>
            <person name="Lee J.J."/>
            <person name="Kang M.S."/>
            <person name="Kim G.S."/>
            <person name="Lee C.S."/>
            <person name="Lim S."/>
            <person name="Lee J."/>
            <person name="Roh S.H."/>
            <person name="Kang H."/>
            <person name="Ha J.M."/>
            <person name="Bae S."/>
            <person name="Jung H.Y."/>
            <person name="Kim M.K."/>
        </authorList>
    </citation>
    <scope>NUCLEOTIDE SEQUENCE [LARGE SCALE GENOMIC DNA]</scope>
    <source>
        <strain evidence="2 3">LCS9</strain>
    </source>
</reference>
<feature type="transmembrane region" description="Helical" evidence="1">
    <location>
        <begin position="12"/>
        <end position="40"/>
    </location>
</feature>
<sequence>MQKERSSKATVRIYVTTIVTILLWNIIFSFTPLLMISLIAQPVRLFVPMLQGSVIDTITTWPMVNKQVDTKK</sequence>
<accession>A0A172TS00</accession>
<organism evidence="2 3">
    <name type="scientific">Flavisolibacter tropicus</name>
    <dbReference type="NCBI Taxonomy" id="1492898"/>
    <lineage>
        <taxon>Bacteria</taxon>
        <taxon>Pseudomonadati</taxon>
        <taxon>Bacteroidota</taxon>
        <taxon>Chitinophagia</taxon>
        <taxon>Chitinophagales</taxon>
        <taxon>Chitinophagaceae</taxon>
        <taxon>Flavisolibacter</taxon>
    </lineage>
</organism>
<dbReference type="EMBL" id="CP011390">
    <property type="protein sequence ID" value="ANE49654.1"/>
    <property type="molecule type" value="Genomic_DNA"/>
</dbReference>
<evidence type="ECO:0000313" key="3">
    <source>
        <dbReference type="Proteomes" id="UP000077177"/>
    </source>
</evidence>
<keyword evidence="1" id="KW-0812">Transmembrane</keyword>